<gene>
    <name evidence="5" type="primary">nodI</name>
    <name evidence="5" type="ORF">GCM10011365_15580</name>
</gene>
<evidence type="ECO:0000313" key="5">
    <source>
        <dbReference type="EMBL" id="GGF95133.1"/>
    </source>
</evidence>
<evidence type="ECO:0000256" key="2">
    <source>
        <dbReference type="ARBA" id="ARBA00022741"/>
    </source>
</evidence>
<reference evidence="5" key="2">
    <citation type="submission" date="2020-09" db="EMBL/GenBank/DDBJ databases">
        <authorList>
            <person name="Sun Q."/>
            <person name="Zhou Y."/>
        </authorList>
    </citation>
    <scope>NUCLEOTIDE SEQUENCE</scope>
    <source>
        <strain evidence="5">CGMCC 1.12181</strain>
    </source>
</reference>
<feature type="domain" description="ABC transporter" evidence="4">
    <location>
        <begin position="5"/>
        <end position="230"/>
    </location>
</feature>
<dbReference type="Pfam" id="PF00005">
    <property type="entry name" value="ABC_tran"/>
    <property type="match status" value="1"/>
</dbReference>
<evidence type="ECO:0000259" key="4">
    <source>
        <dbReference type="PROSITE" id="PS50893"/>
    </source>
</evidence>
<dbReference type="RefSeq" id="WP_188365150.1">
    <property type="nucleotide sequence ID" value="NZ_BAABJF010000002.1"/>
</dbReference>
<dbReference type="EMBL" id="BMEO01000005">
    <property type="protein sequence ID" value="GGF95133.1"/>
    <property type="molecule type" value="Genomic_DNA"/>
</dbReference>
<name>A0A917CS43_9GAMM</name>
<sequence length="285" mass="32353">MSALLKAHHLNKNYGQFQALKDINIEIERGKVVGLIGPNGAGKTTFLKAVLGLAPCDGDLSVLGIDPFKKRAELMKDICFIADVAVLPKWIQVRQLLDYTEQVHPNFNRRKAETFIAKTKVKPSHKVKQLSKGMVAQLHLAIVMSIDAQLLVLDEPTLGLDILFRKEFYDNLINDYFTHERTIIITTHQVEEIEHILTDVVFIKDGEIVLNSDMDSLTRDYFEVMVHQNDYDKAMALKPLTVKKVFNRYIMLFKAASRDQVEILGEVQRPSVSDLFVAIMKEDAS</sequence>
<dbReference type="PANTHER" id="PTHR42939">
    <property type="entry name" value="ABC TRANSPORTER ATP-BINDING PROTEIN ALBC-RELATED"/>
    <property type="match status" value="1"/>
</dbReference>
<proteinExistence type="predicted"/>
<dbReference type="InterPro" id="IPR027417">
    <property type="entry name" value="P-loop_NTPase"/>
</dbReference>
<keyword evidence="6" id="KW-1185">Reference proteome</keyword>
<dbReference type="SMART" id="SM00382">
    <property type="entry name" value="AAA"/>
    <property type="match status" value="1"/>
</dbReference>
<dbReference type="Proteomes" id="UP000605253">
    <property type="component" value="Unassembled WGS sequence"/>
</dbReference>
<organism evidence="5 6">
    <name type="scientific">Marinicella pacifica</name>
    <dbReference type="NCBI Taxonomy" id="1171543"/>
    <lineage>
        <taxon>Bacteria</taxon>
        <taxon>Pseudomonadati</taxon>
        <taxon>Pseudomonadota</taxon>
        <taxon>Gammaproteobacteria</taxon>
        <taxon>Lysobacterales</taxon>
        <taxon>Marinicellaceae</taxon>
        <taxon>Marinicella</taxon>
    </lineage>
</organism>
<evidence type="ECO:0000256" key="1">
    <source>
        <dbReference type="ARBA" id="ARBA00022448"/>
    </source>
</evidence>
<dbReference type="GO" id="GO:0016887">
    <property type="term" value="F:ATP hydrolysis activity"/>
    <property type="evidence" value="ECO:0007669"/>
    <property type="project" value="InterPro"/>
</dbReference>
<evidence type="ECO:0000313" key="6">
    <source>
        <dbReference type="Proteomes" id="UP000605253"/>
    </source>
</evidence>
<dbReference type="GO" id="GO:0005524">
    <property type="term" value="F:ATP binding"/>
    <property type="evidence" value="ECO:0007669"/>
    <property type="project" value="UniProtKB-KW"/>
</dbReference>
<dbReference type="PROSITE" id="PS50893">
    <property type="entry name" value="ABC_TRANSPORTER_2"/>
    <property type="match status" value="1"/>
</dbReference>
<dbReference type="InterPro" id="IPR003439">
    <property type="entry name" value="ABC_transporter-like_ATP-bd"/>
</dbReference>
<dbReference type="CDD" id="cd03230">
    <property type="entry name" value="ABC_DR_subfamily_A"/>
    <property type="match status" value="1"/>
</dbReference>
<dbReference type="SUPFAM" id="SSF52540">
    <property type="entry name" value="P-loop containing nucleoside triphosphate hydrolases"/>
    <property type="match status" value="1"/>
</dbReference>
<keyword evidence="2" id="KW-0547">Nucleotide-binding</keyword>
<keyword evidence="1" id="KW-0813">Transport</keyword>
<protein>
    <submittedName>
        <fullName evidence="5">ABC transporter ATP-binding protein</fullName>
    </submittedName>
</protein>
<dbReference type="PANTHER" id="PTHR42939:SF1">
    <property type="entry name" value="ABC TRANSPORTER ATP-BINDING PROTEIN ALBC-RELATED"/>
    <property type="match status" value="1"/>
</dbReference>
<dbReference type="InterPro" id="IPR051782">
    <property type="entry name" value="ABC_Transporter_VariousFunc"/>
</dbReference>
<reference evidence="5" key="1">
    <citation type="journal article" date="2014" name="Int. J. Syst. Evol. Microbiol.">
        <title>Complete genome sequence of Corynebacterium casei LMG S-19264T (=DSM 44701T), isolated from a smear-ripened cheese.</title>
        <authorList>
            <consortium name="US DOE Joint Genome Institute (JGI-PGF)"/>
            <person name="Walter F."/>
            <person name="Albersmeier A."/>
            <person name="Kalinowski J."/>
            <person name="Ruckert C."/>
        </authorList>
    </citation>
    <scope>NUCLEOTIDE SEQUENCE</scope>
    <source>
        <strain evidence="5">CGMCC 1.12181</strain>
    </source>
</reference>
<dbReference type="AlphaFoldDB" id="A0A917CS43"/>
<dbReference type="InterPro" id="IPR003593">
    <property type="entry name" value="AAA+_ATPase"/>
</dbReference>
<evidence type="ECO:0000256" key="3">
    <source>
        <dbReference type="ARBA" id="ARBA00022840"/>
    </source>
</evidence>
<accession>A0A917CS43</accession>
<dbReference type="Gene3D" id="3.40.50.300">
    <property type="entry name" value="P-loop containing nucleotide triphosphate hydrolases"/>
    <property type="match status" value="1"/>
</dbReference>
<keyword evidence="3 5" id="KW-0067">ATP-binding</keyword>
<comment type="caution">
    <text evidence="5">The sequence shown here is derived from an EMBL/GenBank/DDBJ whole genome shotgun (WGS) entry which is preliminary data.</text>
</comment>